<dbReference type="Pfam" id="PF01735">
    <property type="entry name" value="PLA2_B"/>
    <property type="match status" value="2"/>
</dbReference>
<dbReference type="GO" id="GO:0004622">
    <property type="term" value="F:phosphatidylcholine lysophospholipase activity"/>
    <property type="evidence" value="ECO:0007669"/>
    <property type="project" value="UniProtKB-EC"/>
</dbReference>
<dbReference type="Proteomes" id="UP001642501">
    <property type="component" value="Unassembled WGS sequence"/>
</dbReference>
<keyword evidence="3 9" id="KW-0732">Signal</keyword>
<evidence type="ECO:0000256" key="1">
    <source>
        <dbReference type="ARBA" id="ARBA00008780"/>
    </source>
</evidence>
<proteinExistence type="inferred from homology"/>
<keyword evidence="5 8" id="KW-0442">Lipid degradation</keyword>
<evidence type="ECO:0000313" key="13">
    <source>
        <dbReference type="Proteomes" id="UP001642501"/>
    </source>
</evidence>
<evidence type="ECO:0000256" key="3">
    <source>
        <dbReference type="ARBA" id="ARBA00022729"/>
    </source>
</evidence>
<evidence type="ECO:0000256" key="8">
    <source>
        <dbReference type="PROSITE-ProRule" id="PRU00555"/>
    </source>
</evidence>
<keyword evidence="13" id="KW-1185">Reference proteome</keyword>
<feature type="chain" id="PRO_5044955559" description="Lysophospholipase" evidence="9">
    <location>
        <begin position="21"/>
        <end position="717"/>
    </location>
</feature>
<feature type="domain" description="PLA2c" evidence="11">
    <location>
        <begin position="57"/>
        <end position="665"/>
    </location>
</feature>
<keyword evidence="4 8" id="KW-0378">Hydrolase</keyword>
<dbReference type="SUPFAM" id="SSF52151">
    <property type="entry name" value="FabD/lysophospholipase-like"/>
    <property type="match status" value="1"/>
</dbReference>
<evidence type="ECO:0000256" key="7">
    <source>
        <dbReference type="ARBA" id="ARBA00023180"/>
    </source>
</evidence>
<dbReference type="InterPro" id="IPR016035">
    <property type="entry name" value="Acyl_Trfase/lysoPLipase"/>
</dbReference>
<dbReference type="InterPro" id="IPR002642">
    <property type="entry name" value="LysoPLipase_cat_dom"/>
</dbReference>
<evidence type="ECO:0000256" key="5">
    <source>
        <dbReference type="ARBA" id="ARBA00022963"/>
    </source>
</evidence>
<dbReference type="EC" id="3.1.1.5" evidence="2 9"/>
<evidence type="ECO:0000313" key="12">
    <source>
        <dbReference type="EMBL" id="CAK7275521.1"/>
    </source>
</evidence>
<accession>A0ABP0E7R6</accession>
<protein>
    <recommendedName>
        <fullName evidence="2 9">Lysophospholipase</fullName>
        <ecNumber evidence="2 9">3.1.1.5</ecNumber>
    </recommendedName>
</protein>
<keyword evidence="6 8" id="KW-0443">Lipid metabolism</keyword>
<comment type="caution">
    <text evidence="12">The sequence shown here is derived from an EMBL/GenBank/DDBJ whole genome shotgun (WGS) entry which is preliminary data.</text>
</comment>
<gene>
    <name evidence="12" type="primary">PLB1</name>
    <name evidence="12" type="ORF">SEPCBS57363_006733</name>
</gene>
<evidence type="ECO:0000259" key="11">
    <source>
        <dbReference type="PROSITE" id="PS51210"/>
    </source>
</evidence>
<organism evidence="12 13">
    <name type="scientific">Sporothrix epigloea</name>
    <dbReference type="NCBI Taxonomy" id="1892477"/>
    <lineage>
        <taxon>Eukaryota</taxon>
        <taxon>Fungi</taxon>
        <taxon>Dikarya</taxon>
        <taxon>Ascomycota</taxon>
        <taxon>Pezizomycotina</taxon>
        <taxon>Sordariomycetes</taxon>
        <taxon>Sordariomycetidae</taxon>
        <taxon>Ophiostomatales</taxon>
        <taxon>Ophiostomataceae</taxon>
        <taxon>Sporothrix</taxon>
    </lineage>
</organism>
<dbReference type="Gene3D" id="3.40.1090.10">
    <property type="entry name" value="Cytosolic phospholipase A2 catalytic domain"/>
    <property type="match status" value="1"/>
</dbReference>
<comment type="similarity">
    <text evidence="1 9">Belongs to the lysophospholipase family.</text>
</comment>
<name>A0ABP0E7R6_9PEZI</name>
<dbReference type="EMBL" id="CAWUOM010000247">
    <property type="protein sequence ID" value="CAK7275521.1"/>
    <property type="molecule type" value="Genomic_DNA"/>
</dbReference>
<evidence type="ECO:0000256" key="2">
    <source>
        <dbReference type="ARBA" id="ARBA00013274"/>
    </source>
</evidence>
<feature type="signal peptide" evidence="9">
    <location>
        <begin position="1"/>
        <end position="20"/>
    </location>
</feature>
<evidence type="ECO:0000256" key="6">
    <source>
        <dbReference type="ARBA" id="ARBA00023098"/>
    </source>
</evidence>
<dbReference type="PANTHER" id="PTHR10728:SF33">
    <property type="entry name" value="LYSOPHOSPHOLIPASE 1-RELATED"/>
    <property type="match status" value="1"/>
</dbReference>
<evidence type="ECO:0000256" key="4">
    <source>
        <dbReference type="ARBA" id="ARBA00022801"/>
    </source>
</evidence>
<keyword evidence="7" id="KW-0325">Glycoprotein</keyword>
<dbReference type="SMART" id="SM00022">
    <property type="entry name" value="PLAc"/>
    <property type="match status" value="1"/>
</dbReference>
<dbReference type="PANTHER" id="PTHR10728">
    <property type="entry name" value="CYTOSOLIC PHOSPHOLIPASE A2"/>
    <property type="match status" value="1"/>
</dbReference>
<comment type="catalytic activity">
    <reaction evidence="9">
        <text>a 1-acyl-sn-glycero-3-phosphocholine + H2O = sn-glycerol 3-phosphocholine + a fatty acid + H(+)</text>
        <dbReference type="Rhea" id="RHEA:15177"/>
        <dbReference type="ChEBI" id="CHEBI:15377"/>
        <dbReference type="ChEBI" id="CHEBI:15378"/>
        <dbReference type="ChEBI" id="CHEBI:16870"/>
        <dbReference type="ChEBI" id="CHEBI:28868"/>
        <dbReference type="ChEBI" id="CHEBI:58168"/>
        <dbReference type="EC" id="3.1.1.5"/>
    </reaction>
</comment>
<feature type="region of interest" description="Disordered" evidence="10">
    <location>
        <begin position="31"/>
        <end position="58"/>
    </location>
</feature>
<evidence type="ECO:0000256" key="9">
    <source>
        <dbReference type="RuleBase" id="RU362103"/>
    </source>
</evidence>
<reference evidence="12 13" key="1">
    <citation type="submission" date="2024-01" db="EMBL/GenBank/DDBJ databases">
        <authorList>
            <person name="Allen C."/>
            <person name="Tagirdzhanova G."/>
        </authorList>
    </citation>
    <scope>NUCLEOTIDE SEQUENCE [LARGE SCALE GENOMIC DNA]</scope>
    <source>
        <strain evidence="12 13">CBS 573.63</strain>
    </source>
</reference>
<dbReference type="PROSITE" id="PS51210">
    <property type="entry name" value="PLA2C"/>
    <property type="match status" value="1"/>
</dbReference>
<evidence type="ECO:0000256" key="10">
    <source>
        <dbReference type="SAM" id="MobiDB-lite"/>
    </source>
</evidence>
<sequence length="717" mass="77110">MALHKLVALALLATGTPTFAAAVALPAEQSPSDYSSRLRSRALPNGPSGDYSPKAVDCPAARPSARAAAGLSQNETNWLNLRRSKTQQPLIDFLVAAGISDFDAESYITSTSGGDMSSVPNIGLAMSGGGYRALMNGAGFLAAADNRTPDQPSSDNGSISGLLQAATYLAGLSGGGWLVGSIFANNFSSVVQLRDGYSDSDLWRFDNSIFAGPSDDAQDDGSTSKKATSFKSKAKRVLSGWRRAVEKFGSREADELKDGDTTTDVQRRGLFKTAEYWTDVAKQVAKKEHAGYETSLTDYWGRALSYQLINAPLGGLDYTFSSIALTDNFVSADTPFPILVADSRAPGTTIISLNSTVFEFNAFEMGSWDPTTYGFVPTEYLGSNFSNGEVPTDANNHCVRGFDQFGYVMGTSSTLFNQFLLANLSSVEDVPKFVLDIIQDLLTDLGKDNNDIAQWVPNPFYNYHPQTNAFASNKQLTLVDGGEDLQNIPLHPLIQPVRAVDVIVAVDSSADTIYNWPNGTALRASYDRSMSEMSNGTLFPPVPDDNTFINLKLNQRPTFFGCDASNFTLQNGQTLPPLVVYLPNAPYTAYSNVSTFDPSYTLAERNSIIENGFNAATMGNGTIDSNWPTCLACAVLSRSFDRTNTAVPSACTDCFKQYCWDGSLDTTNNGLYEPSLLMEDASSLSKKSAAGGFVVLPDGHKVFAAFTLASLLIALAF</sequence>